<dbReference type="SUPFAM" id="SSF56235">
    <property type="entry name" value="N-terminal nucleophile aminohydrolases (Ntn hydrolases)"/>
    <property type="match status" value="1"/>
</dbReference>
<proteinExistence type="predicted"/>
<evidence type="ECO:0000259" key="3">
    <source>
        <dbReference type="PROSITE" id="PS51278"/>
    </source>
</evidence>
<dbReference type="GO" id="GO:0016757">
    <property type="term" value="F:glycosyltransferase activity"/>
    <property type="evidence" value="ECO:0007669"/>
    <property type="project" value="UniProtKB-KW"/>
</dbReference>
<dbReference type="Gene3D" id="3.60.20.10">
    <property type="entry name" value="Glutamine Phosphoribosylpyrophosphate, subunit 1, domain 1"/>
    <property type="match status" value="1"/>
</dbReference>
<evidence type="ECO:0000256" key="2">
    <source>
        <dbReference type="SAM" id="MobiDB-lite"/>
    </source>
</evidence>
<dbReference type="EC" id="2.4.2.-" evidence="4"/>
<dbReference type="InterPro" id="IPR017932">
    <property type="entry name" value="GATase_2_dom"/>
</dbReference>
<name>A0A5B8RCJ6_9ZZZZ</name>
<feature type="region of interest" description="Disordered" evidence="2">
    <location>
        <begin position="259"/>
        <end position="283"/>
    </location>
</feature>
<accession>A0A5B8RCJ6</accession>
<keyword evidence="4" id="KW-0808">Transferase</keyword>
<protein>
    <submittedName>
        <fullName evidence="4">Putative glutamine amidotransferase YafJ</fullName>
        <ecNumber evidence="4">2.4.2.-</ecNumber>
    </submittedName>
</protein>
<dbReference type="PROSITE" id="PS51278">
    <property type="entry name" value="GATASE_TYPE_2"/>
    <property type="match status" value="1"/>
</dbReference>
<dbReference type="PANTHER" id="PTHR42824:SF1">
    <property type="entry name" value="GLUTAMINE AMIDOTRANSFERASE YAFJ-RELATED"/>
    <property type="match status" value="1"/>
</dbReference>
<organism evidence="4">
    <name type="scientific">uncultured organism</name>
    <dbReference type="NCBI Taxonomy" id="155900"/>
    <lineage>
        <taxon>unclassified sequences</taxon>
        <taxon>environmental samples</taxon>
    </lineage>
</organism>
<keyword evidence="4" id="KW-0328">Glycosyltransferase</keyword>
<gene>
    <name evidence="4" type="primary">yafJ_1</name>
    <name evidence="4" type="ORF">KBTEX_01513</name>
</gene>
<evidence type="ECO:0000256" key="1">
    <source>
        <dbReference type="ARBA" id="ARBA00022962"/>
    </source>
</evidence>
<dbReference type="PANTHER" id="PTHR42824">
    <property type="entry name" value="GLUTAMINE AMIDOTRANSFERASE"/>
    <property type="match status" value="1"/>
</dbReference>
<evidence type="ECO:0000313" key="4">
    <source>
        <dbReference type="EMBL" id="QEA05194.1"/>
    </source>
</evidence>
<reference evidence="4" key="1">
    <citation type="submission" date="2019-06" db="EMBL/GenBank/DDBJ databases">
        <authorList>
            <person name="Murdoch R.W."/>
            <person name="Fathepure B."/>
        </authorList>
    </citation>
    <scope>NUCLEOTIDE SEQUENCE</scope>
</reference>
<dbReference type="AlphaFoldDB" id="A0A5B8RCJ6"/>
<dbReference type="CDD" id="cd01908">
    <property type="entry name" value="YafJ"/>
    <property type="match status" value="1"/>
</dbReference>
<sequence length="283" mass="32354">MCELLGMSANVPTDICFSFTGLMQRGGRTGPHRDGWGIAFYEDRGCRLFHDPAPSADSEVARLIQRYSIKSRNVICHIRQGTHGRVALENTHPFQRELWGRPWVFAHNGRLRGVRRWPMRHYRPIGNTDSEYAFCWLLGELRERFPRPPRRRETAWRYLRRLCARLQEQGTFNMLLSDGHVLHTYCSTHLHWLTRCAPFGEARLRDAEVCVDFAEVTTPDDVVTVIATQPLTDNEVWSPIRAGEMIVFEGGRPRRVEAGPRGAITPLPLHHPRNGSVAGQGVP</sequence>
<dbReference type="Pfam" id="PF13230">
    <property type="entry name" value="GATase_4"/>
    <property type="match status" value="1"/>
</dbReference>
<dbReference type="EMBL" id="MN079096">
    <property type="protein sequence ID" value="QEA05194.1"/>
    <property type="molecule type" value="Genomic_DNA"/>
</dbReference>
<dbReference type="InterPro" id="IPR029055">
    <property type="entry name" value="Ntn_hydrolases_N"/>
</dbReference>
<keyword evidence="1 4" id="KW-0315">Glutamine amidotransferase</keyword>
<feature type="domain" description="Glutamine amidotransferase type-2" evidence="3">
    <location>
        <begin position="2"/>
        <end position="283"/>
    </location>
</feature>
<dbReference type="InterPro" id="IPR026869">
    <property type="entry name" value="EgtC-like"/>
</dbReference>